<keyword evidence="2" id="KW-1185">Reference proteome</keyword>
<sequence>MSRRDYLDFRLKARPKSRYKKPIKNIQKAEPVLAPLEKHVRLLRGFFFTLRKLWRIDQVVRPNPKGITS</sequence>
<comment type="caution">
    <text evidence="1">The sequence shown here is derived from an EMBL/GenBank/DDBJ whole genome shotgun (WGS) entry which is preliminary data.</text>
</comment>
<proteinExistence type="predicted"/>
<dbReference type="EMBL" id="JAPDFL010000001">
    <property type="protein sequence ID" value="MCW1931818.1"/>
    <property type="molecule type" value="Genomic_DNA"/>
</dbReference>
<evidence type="ECO:0000313" key="1">
    <source>
        <dbReference type="EMBL" id="MCW1931818.1"/>
    </source>
</evidence>
<protein>
    <recommendedName>
        <fullName evidence="3">Transposase</fullName>
    </recommendedName>
</protein>
<gene>
    <name evidence="1" type="ORF">OKW52_05975</name>
</gene>
<accession>A0ABT3GW83</accession>
<dbReference type="RefSeq" id="WP_264504903.1">
    <property type="nucleotide sequence ID" value="NZ_JAPDFL010000001.1"/>
</dbReference>
<dbReference type="Proteomes" id="UP001208938">
    <property type="component" value="Unassembled WGS sequence"/>
</dbReference>
<organism evidence="1 2">
    <name type="scientific">Pararhodobacter zhoushanensis</name>
    <dbReference type="NCBI Taxonomy" id="2479545"/>
    <lineage>
        <taxon>Bacteria</taxon>
        <taxon>Pseudomonadati</taxon>
        <taxon>Pseudomonadota</taxon>
        <taxon>Alphaproteobacteria</taxon>
        <taxon>Rhodobacterales</taxon>
        <taxon>Paracoccaceae</taxon>
        <taxon>Pararhodobacter</taxon>
    </lineage>
</organism>
<evidence type="ECO:0008006" key="3">
    <source>
        <dbReference type="Google" id="ProtNLM"/>
    </source>
</evidence>
<evidence type="ECO:0000313" key="2">
    <source>
        <dbReference type="Proteomes" id="UP001208938"/>
    </source>
</evidence>
<reference evidence="1 2" key="1">
    <citation type="submission" date="2022-10" db="EMBL/GenBank/DDBJ databases">
        <title>Pararhodobacter sp. nov., isolated from marine algae.</title>
        <authorList>
            <person name="Choi B.J."/>
            <person name="Kim J.M."/>
            <person name="Lee J.K."/>
            <person name="Choi D.G."/>
            <person name="Jeon C.O."/>
        </authorList>
    </citation>
    <scope>NUCLEOTIDE SEQUENCE [LARGE SCALE GENOMIC DNA]</scope>
    <source>
        <strain evidence="1 2">ZQ420</strain>
    </source>
</reference>
<name>A0ABT3GW83_9RHOB</name>